<dbReference type="AlphaFoldDB" id="A0A0H4VUJ3"/>
<dbReference type="PIRSF" id="PIRSF002741">
    <property type="entry name" value="MppA"/>
    <property type="match status" value="1"/>
</dbReference>
<organism evidence="5 6">
    <name type="scientific">Rufibacter radiotolerans</name>
    <dbReference type="NCBI Taxonomy" id="1379910"/>
    <lineage>
        <taxon>Bacteria</taxon>
        <taxon>Pseudomonadati</taxon>
        <taxon>Bacteroidota</taxon>
        <taxon>Cytophagia</taxon>
        <taxon>Cytophagales</taxon>
        <taxon>Hymenobacteraceae</taxon>
        <taxon>Rufibacter</taxon>
    </lineage>
</organism>
<evidence type="ECO:0000256" key="2">
    <source>
        <dbReference type="ARBA" id="ARBA00022448"/>
    </source>
</evidence>
<dbReference type="Gene3D" id="3.40.190.10">
    <property type="entry name" value="Periplasmic binding protein-like II"/>
    <property type="match status" value="1"/>
</dbReference>
<feature type="domain" description="Solute-binding protein family 5" evidence="4">
    <location>
        <begin position="60"/>
        <end position="448"/>
    </location>
</feature>
<gene>
    <name evidence="5" type="ORF">TH63_08685</name>
</gene>
<keyword evidence="6" id="KW-1185">Reference proteome</keyword>
<evidence type="ECO:0000256" key="3">
    <source>
        <dbReference type="ARBA" id="ARBA00022729"/>
    </source>
</evidence>
<dbReference type="InterPro" id="IPR030678">
    <property type="entry name" value="Peptide/Ni-bd"/>
</dbReference>
<keyword evidence="2" id="KW-0813">Transport</keyword>
<dbReference type="PANTHER" id="PTHR30290:SF9">
    <property type="entry name" value="OLIGOPEPTIDE-BINDING PROTEIN APPA"/>
    <property type="match status" value="1"/>
</dbReference>
<dbReference type="GO" id="GO:0015833">
    <property type="term" value="P:peptide transport"/>
    <property type="evidence" value="ECO:0007669"/>
    <property type="project" value="TreeGrafter"/>
</dbReference>
<evidence type="ECO:0000313" key="5">
    <source>
        <dbReference type="EMBL" id="AKQ47572.1"/>
    </source>
</evidence>
<dbReference type="InterPro" id="IPR039424">
    <property type="entry name" value="SBP_5"/>
</dbReference>
<dbReference type="GO" id="GO:0030288">
    <property type="term" value="C:outer membrane-bounded periplasmic space"/>
    <property type="evidence" value="ECO:0007669"/>
    <property type="project" value="UniProtKB-ARBA"/>
</dbReference>
<dbReference type="SUPFAM" id="SSF53850">
    <property type="entry name" value="Periplasmic binding protein-like II"/>
    <property type="match status" value="1"/>
</dbReference>
<dbReference type="CDD" id="cd00995">
    <property type="entry name" value="PBP2_NikA_DppA_OppA_like"/>
    <property type="match status" value="1"/>
</dbReference>
<sequence length="546" mass="61539">MRVRFSQDPESLHPLSYGNAPALQVLNLIYQSLLTIDLRDKSIQPLLAGGLPTVRRDDSLSYFTFKLRPQAKWDNGTAVTASDVAFSLKLLHSPLLDNERWRAQFNFIKDIIIQPGDSASFTLVCRGYTPEMRLMTGDFFVLPAHRFDPKGLLSNIPFHTIRQKFDSLASTSTFKTYAAFLNQPQFARDTAWVRGSGPYKLKSWRNGQTVVLDKKQGWWGDQVAKEAEILRATPGKIVFQIIPDNAAAIMALKAGQLDLLDDMPLVAFQEMKKNEKYQNKFTFSSPSSFDLVFLGMNGDKPYLQDKHTRQAISHIFNVPQIINSLQGGYATPSVGLVHPEEKQYYNKGLSPVTYDLKKASQLLGQAGWVKTSEGWHKTIANQRQKLELEVIHRAGNSDFEHLAILLKQNAQAIGVPVTIQALESSQIRERLDTKQFDLFFRTLSGNPFSYNLIPLLHTSNKVEGGSNVTGFGTPETDQLLENIASEEGTEQKAVLLKKLQQEMQEQSNWVFLYFLQNKIAVSKRIDAAVVSSLKPGYDLTKFTFKK</sequence>
<dbReference type="PANTHER" id="PTHR30290">
    <property type="entry name" value="PERIPLASMIC BINDING COMPONENT OF ABC TRANSPORTER"/>
    <property type="match status" value="1"/>
</dbReference>
<evidence type="ECO:0000259" key="4">
    <source>
        <dbReference type="Pfam" id="PF00496"/>
    </source>
</evidence>
<dbReference type="GO" id="GO:1904680">
    <property type="term" value="F:peptide transmembrane transporter activity"/>
    <property type="evidence" value="ECO:0007669"/>
    <property type="project" value="TreeGrafter"/>
</dbReference>
<reference evidence="5 6" key="1">
    <citation type="submission" date="2015-01" db="EMBL/GenBank/DDBJ databases">
        <title>Rufibacter sp./DG31D/ whole genome sequencing.</title>
        <authorList>
            <person name="Kim M.K."/>
            <person name="Srinivasan S."/>
            <person name="Lee J.-J."/>
        </authorList>
    </citation>
    <scope>NUCLEOTIDE SEQUENCE [LARGE SCALE GENOMIC DNA]</scope>
    <source>
        <strain evidence="5 6">DG31D</strain>
    </source>
</reference>
<dbReference type="EMBL" id="CP010777">
    <property type="protein sequence ID" value="AKQ47572.1"/>
    <property type="molecule type" value="Genomic_DNA"/>
</dbReference>
<dbReference type="Gene3D" id="3.10.105.10">
    <property type="entry name" value="Dipeptide-binding Protein, Domain 3"/>
    <property type="match status" value="1"/>
</dbReference>
<dbReference type="InterPro" id="IPR000914">
    <property type="entry name" value="SBP_5_dom"/>
</dbReference>
<dbReference type="KEGG" id="ruf:TH63_08685"/>
<protein>
    <recommendedName>
        <fullName evidence="4">Solute-binding protein family 5 domain-containing protein</fullName>
    </recommendedName>
</protein>
<dbReference type="Proteomes" id="UP000036458">
    <property type="component" value="Chromosome"/>
</dbReference>
<evidence type="ECO:0000313" key="6">
    <source>
        <dbReference type="Proteomes" id="UP000036458"/>
    </source>
</evidence>
<proteinExistence type="inferred from homology"/>
<comment type="similarity">
    <text evidence="1">Belongs to the bacterial solute-binding protein 5 family.</text>
</comment>
<dbReference type="GO" id="GO:0043190">
    <property type="term" value="C:ATP-binding cassette (ABC) transporter complex"/>
    <property type="evidence" value="ECO:0007669"/>
    <property type="project" value="InterPro"/>
</dbReference>
<accession>A0A0H4VUJ3</accession>
<dbReference type="Pfam" id="PF00496">
    <property type="entry name" value="SBP_bac_5"/>
    <property type="match status" value="1"/>
</dbReference>
<name>A0A0H4VUJ3_9BACT</name>
<evidence type="ECO:0000256" key="1">
    <source>
        <dbReference type="ARBA" id="ARBA00005695"/>
    </source>
</evidence>
<keyword evidence="3" id="KW-0732">Signal</keyword>
<dbReference type="PATRIC" id="fig|1379910.4.peg.1889"/>
<dbReference type="STRING" id="1379910.TH63_08685"/>